<dbReference type="AlphaFoldDB" id="A0A6J4KC38"/>
<evidence type="ECO:0000313" key="2">
    <source>
        <dbReference type="EMBL" id="CAA9301515.1"/>
    </source>
</evidence>
<feature type="region of interest" description="Disordered" evidence="1">
    <location>
        <begin position="1"/>
        <end position="38"/>
    </location>
</feature>
<protein>
    <submittedName>
        <fullName evidence="2">Uncharacterized protein</fullName>
    </submittedName>
</protein>
<gene>
    <name evidence="2" type="ORF">AVDCRST_MAG77-5702</name>
</gene>
<organism evidence="2">
    <name type="scientific">uncultured Chloroflexota bacterium</name>
    <dbReference type="NCBI Taxonomy" id="166587"/>
    <lineage>
        <taxon>Bacteria</taxon>
        <taxon>Bacillati</taxon>
        <taxon>Chloroflexota</taxon>
        <taxon>environmental samples</taxon>
    </lineage>
</organism>
<proteinExistence type="predicted"/>
<evidence type="ECO:0000256" key="1">
    <source>
        <dbReference type="SAM" id="MobiDB-lite"/>
    </source>
</evidence>
<accession>A0A6J4KC38</accession>
<feature type="non-terminal residue" evidence="2">
    <location>
        <position position="38"/>
    </location>
</feature>
<reference evidence="2" key="1">
    <citation type="submission" date="2020-02" db="EMBL/GenBank/DDBJ databases">
        <authorList>
            <person name="Meier V. D."/>
        </authorList>
    </citation>
    <scope>NUCLEOTIDE SEQUENCE</scope>
    <source>
        <strain evidence="2">AVDCRST_MAG77</strain>
    </source>
</reference>
<feature type="compositionally biased region" description="Low complexity" evidence="1">
    <location>
        <begin position="9"/>
        <end position="20"/>
    </location>
</feature>
<name>A0A6J4KC38_9CHLR</name>
<feature type="non-terminal residue" evidence="2">
    <location>
        <position position="1"/>
    </location>
</feature>
<dbReference type="EMBL" id="CADCTC010000296">
    <property type="protein sequence ID" value="CAA9301515.1"/>
    <property type="molecule type" value="Genomic_DNA"/>
</dbReference>
<sequence>CSPPSTLHGRWPTRSTPRPSQTRRGRWQRSLGWAHSTP</sequence>